<comment type="pathway">
    <text evidence="1 10">Sulfur metabolism; glutathione biosynthesis; glutathione from L-cysteine and L-glutamate: step 2/2.</text>
</comment>
<feature type="binding site" evidence="11">
    <location>
        <position position="316"/>
    </location>
    <ligand>
        <name>ATP</name>
        <dbReference type="ChEBI" id="CHEBI:30616"/>
    </ligand>
</feature>
<evidence type="ECO:0000259" key="14">
    <source>
        <dbReference type="Pfam" id="PF03199"/>
    </source>
</evidence>
<accession>A0A1G4JZC1</accession>
<gene>
    <name evidence="15" type="ORF">LAMI_0F06678G</name>
</gene>
<name>A0A1G4JZC1_9SACH</name>
<dbReference type="PANTHER" id="PTHR11130">
    <property type="entry name" value="GLUTATHIONE SYNTHETASE"/>
    <property type="match status" value="1"/>
</dbReference>
<feature type="binding site" evidence="11">
    <location>
        <position position="226"/>
    </location>
    <ligand>
        <name>substrate</name>
    </ligand>
</feature>
<keyword evidence="16" id="KW-1185">Reference proteome</keyword>
<protein>
    <recommendedName>
        <fullName evidence="10">Glutathione synthetase</fullName>
        <shortName evidence="10">GSH-S</shortName>
        <ecNumber evidence="10">6.3.2.3</ecNumber>
    </recommendedName>
</protein>
<keyword evidence="8 10" id="KW-0067">ATP-binding</keyword>
<dbReference type="FunFam" id="3.40.50.1760:FF:000001">
    <property type="entry name" value="Glutathione synthetase"/>
    <property type="match status" value="1"/>
</dbReference>
<keyword evidence="9 10" id="KW-0460">Magnesium</keyword>
<keyword evidence="6 10" id="KW-0479">Metal-binding</keyword>
<feature type="binding site" evidence="12">
    <location>
        <position position="378"/>
    </location>
    <ligand>
        <name>Mg(2+)</name>
        <dbReference type="ChEBI" id="CHEBI:18420"/>
    </ligand>
</feature>
<comment type="cofactor">
    <cofactor evidence="10 12">
        <name>Mg(2+)</name>
        <dbReference type="ChEBI" id="CHEBI:18420"/>
    </cofactor>
    <text evidence="10 12">Binds 1 Mg(2+) ion per subunit.</text>
</comment>
<dbReference type="SUPFAM" id="SSF56059">
    <property type="entry name" value="Glutathione synthetase ATP-binding domain-like"/>
    <property type="match status" value="1"/>
</dbReference>
<feature type="binding site" evidence="13">
    <location>
        <begin position="146"/>
        <end position="149"/>
    </location>
    <ligand>
        <name>substrate</name>
    </ligand>
</feature>
<evidence type="ECO:0000256" key="3">
    <source>
        <dbReference type="ARBA" id="ARBA00011738"/>
    </source>
</evidence>
<dbReference type="AlphaFoldDB" id="A0A1G4JZC1"/>
<keyword evidence="4 10" id="KW-0436">Ligase</keyword>
<evidence type="ECO:0000256" key="10">
    <source>
        <dbReference type="PIRNR" id="PIRNR001558"/>
    </source>
</evidence>
<dbReference type="InterPro" id="IPR037013">
    <property type="entry name" value="GSH-S_sub-bd_sf"/>
</dbReference>
<keyword evidence="7 10" id="KW-0547">Nucleotide-binding</keyword>
<dbReference type="Gene3D" id="3.30.470.20">
    <property type="entry name" value="ATP-grasp fold, B domain"/>
    <property type="match status" value="1"/>
</dbReference>
<dbReference type="NCBIfam" id="TIGR01986">
    <property type="entry name" value="glut_syn_euk"/>
    <property type="match status" value="1"/>
</dbReference>
<dbReference type="OrthoDB" id="2020073at2759"/>
<feature type="binding site" evidence="13">
    <location>
        <begin position="220"/>
        <end position="222"/>
    </location>
    <ligand>
        <name>substrate</name>
    </ligand>
</feature>
<comment type="subunit">
    <text evidence="3">Homodimer.</text>
</comment>
<dbReference type="InterPro" id="IPR005615">
    <property type="entry name" value="Glutathione_synthase"/>
</dbReference>
<feature type="binding site" evidence="11">
    <location>
        <position position="126"/>
    </location>
    <ligand>
        <name>substrate</name>
    </ligand>
</feature>
<feature type="binding site" evidence="11">
    <location>
        <position position="385"/>
    </location>
    <ligand>
        <name>ATP</name>
        <dbReference type="ChEBI" id="CHEBI:30616"/>
    </ligand>
</feature>
<dbReference type="GO" id="GO:0043295">
    <property type="term" value="F:glutathione binding"/>
    <property type="evidence" value="ECO:0007669"/>
    <property type="project" value="UniProtKB-UniRule"/>
</dbReference>
<dbReference type="EMBL" id="LT598467">
    <property type="protein sequence ID" value="SCU96474.1"/>
    <property type="molecule type" value="Genomic_DNA"/>
</dbReference>
<feature type="binding site" evidence="12">
    <location>
        <position position="144"/>
    </location>
    <ligand>
        <name>Mg(2+)</name>
        <dbReference type="ChEBI" id="CHEBI:18420"/>
    </ligand>
</feature>
<evidence type="ECO:0000256" key="9">
    <source>
        <dbReference type="ARBA" id="ARBA00022842"/>
    </source>
</evidence>
<dbReference type="InterPro" id="IPR014709">
    <property type="entry name" value="Glutathione_synthase_C_euk"/>
</dbReference>
<feature type="binding site" evidence="11">
    <location>
        <position position="467"/>
    </location>
    <ligand>
        <name>ATP</name>
        <dbReference type="ChEBI" id="CHEBI:30616"/>
    </ligand>
</feature>
<dbReference type="UniPathway" id="UPA00142">
    <property type="reaction ID" value="UER00210"/>
</dbReference>
<feature type="binding site" evidence="11">
    <location>
        <position position="461"/>
    </location>
    <ligand>
        <name>ATP</name>
        <dbReference type="ChEBI" id="CHEBI:30616"/>
    </ligand>
</feature>
<comment type="catalytic activity">
    <reaction evidence="10">
        <text>gamma-L-glutamyl-L-cysteine + glycine + ATP = glutathione + ADP + phosphate + H(+)</text>
        <dbReference type="Rhea" id="RHEA:13557"/>
        <dbReference type="ChEBI" id="CHEBI:15378"/>
        <dbReference type="ChEBI" id="CHEBI:30616"/>
        <dbReference type="ChEBI" id="CHEBI:43474"/>
        <dbReference type="ChEBI" id="CHEBI:57305"/>
        <dbReference type="ChEBI" id="CHEBI:57925"/>
        <dbReference type="ChEBI" id="CHEBI:58173"/>
        <dbReference type="ChEBI" id="CHEBI:456216"/>
        <dbReference type="EC" id="6.3.2.3"/>
    </reaction>
</comment>
<evidence type="ECO:0000313" key="16">
    <source>
        <dbReference type="Proteomes" id="UP000191024"/>
    </source>
</evidence>
<comment type="similarity">
    <text evidence="2 10">Belongs to the eukaryotic GSH synthase family.</text>
</comment>
<feature type="binding site" evidence="11">
    <location>
        <begin position="407"/>
        <end position="410"/>
    </location>
    <ligand>
        <name>ATP</name>
        <dbReference type="ChEBI" id="CHEBI:30616"/>
    </ligand>
</feature>
<feature type="binding site" evidence="11">
    <location>
        <begin position="374"/>
        <end position="383"/>
    </location>
    <ligand>
        <name>ATP</name>
        <dbReference type="ChEBI" id="CHEBI:30616"/>
    </ligand>
</feature>
<dbReference type="EC" id="6.3.2.3" evidence="10"/>
<dbReference type="Pfam" id="PF03917">
    <property type="entry name" value="GSH_synth_ATP"/>
    <property type="match status" value="1"/>
</dbReference>
<evidence type="ECO:0000256" key="6">
    <source>
        <dbReference type="ARBA" id="ARBA00022723"/>
    </source>
</evidence>
<evidence type="ECO:0000256" key="13">
    <source>
        <dbReference type="PIRSR" id="PIRSR001558-3"/>
    </source>
</evidence>
<proteinExistence type="inferred from homology"/>
<dbReference type="Gene3D" id="1.10.1080.10">
    <property type="entry name" value="Glutathione Synthetase, Chain A, domain 3"/>
    <property type="match status" value="1"/>
</dbReference>
<dbReference type="GO" id="GO:0000287">
    <property type="term" value="F:magnesium ion binding"/>
    <property type="evidence" value="ECO:0007669"/>
    <property type="project" value="UniProtKB-UniRule"/>
</dbReference>
<feature type="binding site" evidence="13">
    <location>
        <begin position="470"/>
        <end position="471"/>
    </location>
    <ligand>
        <name>substrate</name>
    </ligand>
</feature>
<sequence>MGIPRFPKDNDGSLEKRLIPEVLQWSIANGLLLYPPNFEIDKPCNAPTTLFPTPFPKKSFQHALALQTIYNEVYAKVAQGASDDWLVGEIDNLAHFDPEFTGRLWGLYLKAKVQGISQKISLGVFRSDYLLDNEKLEVKQVEFNTVSVSFGGLSSKVCELHKYLNDSGKYDMSSKDSFYQQEIPVSDSDLKLAKGLAEGAKAYKTRTGKPIVAFIVQNGERNVFDQKILEYNLLRHFGVRSVRITIQGIHELTRLDPNDKRLYYVPTGEEIGVVYFRAGYSPSDYLSEQDWENRLTLEISFAIKAPNLLTQLAGTKKIQQLLTDSSVLERFTADSSSLEMLKSSFVEMYPLDDSDLGRKGKELALKQPQDFVLKPQREGGGNNIYKNDIPKFLAGIPESEWSGYILMQLIKPQPTTDNIVLRGREISREPILSELGIFGYVVFDDSNILVNETAGWLLRSKSSSSDEGGVAAGFGCVDSVVLY</sequence>
<evidence type="ECO:0000313" key="15">
    <source>
        <dbReference type="EMBL" id="SCU96474.1"/>
    </source>
</evidence>
<evidence type="ECO:0000256" key="7">
    <source>
        <dbReference type="ARBA" id="ARBA00022741"/>
    </source>
</evidence>
<feature type="binding site" evidence="11">
    <location>
        <position position="434"/>
    </location>
    <ligand>
        <name>ATP</name>
        <dbReference type="ChEBI" id="CHEBI:30616"/>
    </ligand>
</feature>
<evidence type="ECO:0000256" key="8">
    <source>
        <dbReference type="ARBA" id="ARBA00022840"/>
    </source>
</evidence>
<feature type="binding site" evidence="11">
    <location>
        <position position="459"/>
    </location>
    <ligand>
        <name>substrate</name>
    </ligand>
</feature>
<dbReference type="Gene3D" id="3.30.1490.80">
    <property type="match status" value="1"/>
</dbReference>
<dbReference type="Proteomes" id="UP000191024">
    <property type="component" value="Chromosome F"/>
</dbReference>
<dbReference type="GO" id="GO:0005829">
    <property type="term" value="C:cytosol"/>
    <property type="evidence" value="ECO:0007669"/>
    <property type="project" value="TreeGrafter"/>
</dbReference>
<dbReference type="FunFam" id="3.30.1490.50:FF:000002">
    <property type="entry name" value="Glutathione synthetase"/>
    <property type="match status" value="1"/>
</dbReference>
<dbReference type="PIRSF" id="PIRSF001558">
    <property type="entry name" value="GSHase"/>
    <property type="match status" value="1"/>
</dbReference>
<keyword evidence="5 10" id="KW-0317">Glutathione biosynthesis</keyword>
<evidence type="ECO:0000256" key="1">
    <source>
        <dbReference type="ARBA" id="ARBA00004965"/>
    </source>
</evidence>
<feature type="binding site" evidence="12">
    <location>
        <position position="142"/>
    </location>
    <ligand>
        <name>Mg(2+)</name>
        <dbReference type="ChEBI" id="CHEBI:18420"/>
    </ligand>
</feature>
<feature type="domain" description="Glutathione synthase substrate-binding" evidence="14">
    <location>
        <begin position="211"/>
        <end position="313"/>
    </location>
</feature>
<evidence type="ECO:0000256" key="5">
    <source>
        <dbReference type="ARBA" id="ARBA00022684"/>
    </source>
</evidence>
<dbReference type="Gene3D" id="3.30.1490.50">
    <property type="match status" value="1"/>
</dbReference>
<evidence type="ECO:0000256" key="2">
    <source>
        <dbReference type="ARBA" id="ARBA00010385"/>
    </source>
</evidence>
<dbReference type="InterPro" id="IPR004887">
    <property type="entry name" value="GSH_synth_subst-bd"/>
</dbReference>
<reference evidence="16" key="1">
    <citation type="submission" date="2016-03" db="EMBL/GenBank/DDBJ databases">
        <authorList>
            <person name="Devillers H."/>
        </authorList>
    </citation>
    <scope>NUCLEOTIDE SEQUENCE [LARGE SCALE GENOMIC DNA]</scope>
</reference>
<dbReference type="PANTHER" id="PTHR11130:SF0">
    <property type="entry name" value="GLUTATHIONE SYNTHETASE"/>
    <property type="match status" value="1"/>
</dbReference>
<dbReference type="Pfam" id="PF03199">
    <property type="entry name" value="GSH_synthase"/>
    <property type="match status" value="1"/>
</dbReference>
<feature type="binding site" evidence="13">
    <location>
        <begin position="277"/>
        <end position="280"/>
    </location>
    <ligand>
        <name>substrate</name>
    </ligand>
</feature>
<feature type="binding site" evidence="11">
    <location>
        <position position="142"/>
    </location>
    <ligand>
        <name>ATP</name>
        <dbReference type="ChEBI" id="CHEBI:30616"/>
    </ligand>
</feature>
<evidence type="ECO:0000256" key="11">
    <source>
        <dbReference type="PIRSR" id="PIRSR001558-1"/>
    </source>
</evidence>
<dbReference type="Gene3D" id="3.40.50.1760">
    <property type="entry name" value="Glutathione synthase, substrate-binding domain superfamily, eukaryotic"/>
    <property type="match status" value="1"/>
</dbReference>
<organism evidence="15 16">
    <name type="scientific">Lachancea mirantina</name>
    <dbReference type="NCBI Taxonomy" id="1230905"/>
    <lineage>
        <taxon>Eukaryota</taxon>
        <taxon>Fungi</taxon>
        <taxon>Dikarya</taxon>
        <taxon>Ascomycota</taxon>
        <taxon>Saccharomycotina</taxon>
        <taxon>Saccharomycetes</taxon>
        <taxon>Saccharomycetales</taxon>
        <taxon>Saccharomycetaceae</taxon>
        <taxon>Lachancea</taxon>
    </lineage>
</organism>
<dbReference type="InterPro" id="IPR014042">
    <property type="entry name" value="Glutathione_synthase_a-hlx"/>
</dbReference>
<evidence type="ECO:0000256" key="12">
    <source>
        <dbReference type="PIRSR" id="PIRSR001558-2"/>
    </source>
</evidence>
<evidence type="ECO:0000256" key="4">
    <source>
        <dbReference type="ARBA" id="ARBA00022598"/>
    </source>
</evidence>
<dbReference type="InterPro" id="IPR014049">
    <property type="entry name" value="Glutathione_synthase_N_euk"/>
</dbReference>
<dbReference type="SUPFAM" id="SSF52440">
    <property type="entry name" value="PreATP-grasp domain"/>
    <property type="match status" value="1"/>
</dbReference>
<dbReference type="InterPro" id="IPR016185">
    <property type="entry name" value="PreATP-grasp_dom_sf"/>
</dbReference>
<dbReference type="STRING" id="1230905.A0A1G4JZC1"/>
<dbReference type="GO" id="GO:0004363">
    <property type="term" value="F:glutathione synthase activity"/>
    <property type="evidence" value="ECO:0007669"/>
    <property type="project" value="UniProtKB-UniRule"/>
</dbReference>
<dbReference type="GO" id="GO:0005524">
    <property type="term" value="F:ATP binding"/>
    <property type="evidence" value="ECO:0007669"/>
    <property type="project" value="UniProtKB-UniRule"/>
</dbReference>